<accession>A0A1A0DH45</accession>
<dbReference type="InterPro" id="IPR024688">
    <property type="entry name" value="Mac_dom"/>
</dbReference>
<dbReference type="Proteomes" id="UP000094892">
    <property type="component" value="Unassembled WGS sequence"/>
</dbReference>
<evidence type="ECO:0000313" key="7">
    <source>
        <dbReference type="Proteomes" id="UP000094892"/>
    </source>
</evidence>
<dbReference type="PANTHER" id="PTHR43017">
    <property type="entry name" value="GALACTOSIDE O-ACETYLTRANSFERASE"/>
    <property type="match status" value="1"/>
</dbReference>
<proteinExistence type="inferred from homology"/>
<name>A0A1A0DH45_LACPN</name>
<protein>
    <recommendedName>
        <fullName evidence="5">Acetyltransferase</fullName>
        <ecNumber evidence="5">2.3.1.-</ecNumber>
    </recommendedName>
</protein>
<reference evidence="6 7" key="1">
    <citation type="submission" date="2016-08" db="EMBL/GenBank/DDBJ databases">
        <title>Genome sequencing of Lactobacillus plantarum JSA22, isolated from fermented soybean paste.</title>
        <authorList>
            <person name="Choi H.S."/>
        </authorList>
    </citation>
    <scope>NUCLEOTIDE SEQUENCE [LARGE SCALE GENOMIC DNA]</scope>
    <source>
        <strain evidence="6 7">JSA22</strain>
    </source>
</reference>
<evidence type="ECO:0000256" key="1">
    <source>
        <dbReference type="ARBA" id="ARBA00007274"/>
    </source>
</evidence>
<dbReference type="PANTHER" id="PTHR43017:SF1">
    <property type="entry name" value="ACETYLTRANSFERASE YJL218W-RELATED"/>
    <property type="match status" value="1"/>
</dbReference>
<dbReference type="EMBL" id="MCOL01000001">
    <property type="protein sequence ID" value="ODO62492.1"/>
    <property type="molecule type" value="Genomic_DNA"/>
</dbReference>
<dbReference type="SUPFAM" id="SSF51161">
    <property type="entry name" value="Trimeric LpxA-like enzymes"/>
    <property type="match status" value="1"/>
</dbReference>
<dbReference type="EC" id="2.3.1.-" evidence="5"/>
<comment type="caution">
    <text evidence="6">The sequence shown here is derived from an EMBL/GenBank/DDBJ whole genome shotgun (WGS) entry which is preliminary data.</text>
</comment>
<evidence type="ECO:0000256" key="3">
    <source>
        <dbReference type="ARBA" id="ARBA00022737"/>
    </source>
</evidence>
<dbReference type="Gene3D" id="2.160.10.10">
    <property type="entry name" value="Hexapeptide repeat proteins"/>
    <property type="match status" value="1"/>
</dbReference>
<evidence type="ECO:0000313" key="6">
    <source>
        <dbReference type="EMBL" id="ODO62492.1"/>
    </source>
</evidence>
<dbReference type="SMART" id="SM01266">
    <property type="entry name" value="Mac"/>
    <property type="match status" value="1"/>
</dbReference>
<keyword evidence="4 5" id="KW-0012">Acyltransferase</keyword>
<keyword evidence="2 5" id="KW-0808">Transferase</keyword>
<evidence type="ECO:0000256" key="4">
    <source>
        <dbReference type="ARBA" id="ARBA00023315"/>
    </source>
</evidence>
<dbReference type="InterPro" id="IPR039369">
    <property type="entry name" value="LacA-like"/>
</dbReference>
<comment type="similarity">
    <text evidence="1 5">Belongs to the transferase hexapeptide repeat family.</text>
</comment>
<dbReference type="InterPro" id="IPR018357">
    <property type="entry name" value="Hexapep_transf_CS"/>
</dbReference>
<evidence type="ECO:0000256" key="2">
    <source>
        <dbReference type="ARBA" id="ARBA00022679"/>
    </source>
</evidence>
<sequence>MVLEFYSIEVGCGMNLDEKFAYMATGQPYRDTDAELTALRDQATLTTNAVNATADPETKETLLRQLVGSAGRKPFVNPNFRVEFGRNIHLGDNFYANYDCVMLDGAPITIGSQVLLGPKVGLYTSNHLFDATERIRGGCIARPITIGDGCWLAANVTVLPGVTIGANTIIGGGSVVTHDIPANVIAAGNPCQVIRPITAADRTGYTGAQFELS</sequence>
<dbReference type="Pfam" id="PF00132">
    <property type="entry name" value="Hexapep"/>
    <property type="match status" value="1"/>
</dbReference>
<dbReference type="AlphaFoldDB" id="A0A1A0DH45"/>
<gene>
    <name evidence="6" type="ORF">LPJSA22_02506</name>
</gene>
<dbReference type="InterPro" id="IPR011004">
    <property type="entry name" value="Trimer_LpxA-like_sf"/>
</dbReference>
<dbReference type="InterPro" id="IPR001451">
    <property type="entry name" value="Hexapep"/>
</dbReference>
<dbReference type="CDD" id="cd03357">
    <property type="entry name" value="LbH_MAT_GAT"/>
    <property type="match status" value="1"/>
</dbReference>
<organism evidence="6 7">
    <name type="scientific">Lactiplantibacillus plantarum</name>
    <name type="common">Lactobacillus plantarum</name>
    <dbReference type="NCBI Taxonomy" id="1590"/>
    <lineage>
        <taxon>Bacteria</taxon>
        <taxon>Bacillati</taxon>
        <taxon>Bacillota</taxon>
        <taxon>Bacilli</taxon>
        <taxon>Lactobacillales</taxon>
        <taxon>Lactobacillaceae</taxon>
        <taxon>Lactiplantibacillus</taxon>
    </lineage>
</organism>
<dbReference type="FunFam" id="2.160.10.10:FF:000025">
    <property type="entry name" value="Hexapeptide-repeat containing-acetyltransferase"/>
    <property type="match status" value="1"/>
</dbReference>
<dbReference type="GO" id="GO:0008870">
    <property type="term" value="F:galactoside O-acetyltransferase activity"/>
    <property type="evidence" value="ECO:0007669"/>
    <property type="project" value="TreeGrafter"/>
</dbReference>
<dbReference type="Pfam" id="PF12464">
    <property type="entry name" value="Mac"/>
    <property type="match status" value="1"/>
</dbReference>
<dbReference type="PROSITE" id="PS00101">
    <property type="entry name" value="HEXAPEP_TRANSFERASES"/>
    <property type="match status" value="1"/>
</dbReference>
<dbReference type="PATRIC" id="fig|1590.192.peg.2388"/>
<evidence type="ECO:0000256" key="5">
    <source>
        <dbReference type="RuleBase" id="RU367021"/>
    </source>
</evidence>
<keyword evidence="3" id="KW-0677">Repeat</keyword>